<accession>A0ACC0L641</accession>
<gene>
    <name evidence="1" type="ORF">RHMOL_Rhmol13G0093200</name>
</gene>
<proteinExistence type="predicted"/>
<organism evidence="1 2">
    <name type="scientific">Rhododendron molle</name>
    <name type="common">Chinese azalea</name>
    <name type="synonym">Azalea mollis</name>
    <dbReference type="NCBI Taxonomy" id="49168"/>
    <lineage>
        <taxon>Eukaryota</taxon>
        <taxon>Viridiplantae</taxon>
        <taxon>Streptophyta</taxon>
        <taxon>Embryophyta</taxon>
        <taxon>Tracheophyta</taxon>
        <taxon>Spermatophyta</taxon>
        <taxon>Magnoliopsida</taxon>
        <taxon>eudicotyledons</taxon>
        <taxon>Gunneridae</taxon>
        <taxon>Pentapetalae</taxon>
        <taxon>asterids</taxon>
        <taxon>Ericales</taxon>
        <taxon>Ericaceae</taxon>
        <taxon>Ericoideae</taxon>
        <taxon>Rhodoreae</taxon>
        <taxon>Rhododendron</taxon>
    </lineage>
</organism>
<sequence length="149" mass="16115">MENKKLVGSPSSSTFCADLFGSKVPTQPSASTGTFASVFPPPPPVPPKGYAQKQPVGNSWSTKQGTAENITSKKRNSIFQENVEPCSLSSSLCYGGPEDMYINSSTTQPSSSYPPFKKDTAEDDTNGNNLSSASRGNWWQVEWKYFSAL</sequence>
<protein>
    <submittedName>
        <fullName evidence="1">Uncharacterized protein</fullName>
    </submittedName>
</protein>
<dbReference type="Proteomes" id="UP001062846">
    <property type="component" value="Chromosome 13"/>
</dbReference>
<evidence type="ECO:0000313" key="1">
    <source>
        <dbReference type="EMBL" id="KAI8523701.1"/>
    </source>
</evidence>
<name>A0ACC0L641_RHOML</name>
<evidence type="ECO:0000313" key="2">
    <source>
        <dbReference type="Proteomes" id="UP001062846"/>
    </source>
</evidence>
<reference evidence="1" key="1">
    <citation type="submission" date="2022-02" db="EMBL/GenBank/DDBJ databases">
        <title>Plant Genome Project.</title>
        <authorList>
            <person name="Zhang R.-G."/>
        </authorList>
    </citation>
    <scope>NUCLEOTIDE SEQUENCE</scope>
    <source>
        <strain evidence="1">AT1</strain>
    </source>
</reference>
<dbReference type="EMBL" id="CM046400">
    <property type="protein sequence ID" value="KAI8523701.1"/>
    <property type="molecule type" value="Genomic_DNA"/>
</dbReference>
<keyword evidence="2" id="KW-1185">Reference proteome</keyword>
<comment type="caution">
    <text evidence="1">The sequence shown here is derived from an EMBL/GenBank/DDBJ whole genome shotgun (WGS) entry which is preliminary data.</text>
</comment>